<dbReference type="Pfam" id="PF11887">
    <property type="entry name" value="Mce4_CUP1"/>
    <property type="match status" value="1"/>
</dbReference>
<keyword evidence="6" id="KW-1185">Reference proteome</keyword>
<evidence type="ECO:0000259" key="4">
    <source>
        <dbReference type="Pfam" id="PF11887"/>
    </source>
</evidence>
<feature type="region of interest" description="Disordered" evidence="1">
    <location>
        <begin position="334"/>
        <end position="360"/>
    </location>
</feature>
<evidence type="ECO:0000256" key="1">
    <source>
        <dbReference type="SAM" id="MobiDB-lite"/>
    </source>
</evidence>
<evidence type="ECO:0000256" key="2">
    <source>
        <dbReference type="SAM" id="Phobius"/>
    </source>
</evidence>
<dbReference type="Proteomes" id="UP000199147">
    <property type="component" value="Unassembled WGS sequence"/>
</dbReference>
<evidence type="ECO:0000313" key="6">
    <source>
        <dbReference type="Proteomes" id="UP000199147"/>
    </source>
</evidence>
<dbReference type="NCBIfam" id="TIGR00996">
    <property type="entry name" value="Mtu_fam_mce"/>
    <property type="match status" value="1"/>
</dbReference>
<keyword evidence="2" id="KW-0812">Transmembrane</keyword>
<dbReference type="GO" id="GO:0005576">
    <property type="term" value="C:extracellular region"/>
    <property type="evidence" value="ECO:0007669"/>
    <property type="project" value="TreeGrafter"/>
</dbReference>
<feature type="transmembrane region" description="Helical" evidence="2">
    <location>
        <begin position="9"/>
        <end position="28"/>
    </location>
</feature>
<dbReference type="PANTHER" id="PTHR33371:SF18">
    <property type="entry name" value="MCE-FAMILY PROTEIN MCE3C"/>
    <property type="match status" value="1"/>
</dbReference>
<proteinExistence type="predicted"/>
<evidence type="ECO:0000259" key="3">
    <source>
        <dbReference type="Pfam" id="PF02470"/>
    </source>
</evidence>
<keyword evidence="2" id="KW-0472">Membrane</keyword>
<dbReference type="PANTHER" id="PTHR33371">
    <property type="entry name" value="INTERMEMBRANE PHOSPHOLIPID TRANSPORT SYSTEM BINDING PROTEIN MLAD-RELATED"/>
    <property type="match status" value="1"/>
</dbReference>
<dbReference type="EMBL" id="CWKH01000001">
    <property type="protein sequence ID" value="CRZ15103.1"/>
    <property type="molecule type" value="Genomic_DNA"/>
</dbReference>
<dbReference type="STRING" id="146018.BN2156_01961"/>
<dbReference type="RefSeq" id="WP_090515715.1">
    <property type="nucleotide sequence ID" value="NZ_CWKH01000001.1"/>
</dbReference>
<dbReference type="PRINTS" id="PR01782">
    <property type="entry name" value="MCEVIRFACTOR"/>
</dbReference>
<dbReference type="AlphaFoldDB" id="A0A0H5RM53"/>
<dbReference type="InterPro" id="IPR005693">
    <property type="entry name" value="Mce"/>
</dbReference>
<protein>
    <submittedName>
        <fullName evidence="5">Virulence factor Mce family protein</fullName>
    </submittedName>
</protein>
<dbReference type="OrthoDB" id="5241191at2"/>
<evidence type="ECO:0000313" key="5">
    <source>
        <dbReference type="EMBL" id="CRZ15103.1"/>
    </source>
</evidence>
<dbReference type="Pfam" id="PF02470">
    <property type="entry name" value="MlaD"/>
    <property type="match status" value="1"/>
</dbReference>
<dbReference type="InterPro" id="IPR024516">
    <property type="entry name" value="Mce_C"/>
</dbReference>
<feature type="domain" description="Mammalian cell entry C-terminal" evidence="4">
    <location>
        <begin position="118"/>
        <end position="293"/>
    </location>
</feature>
<feature type="domain" description="Mce/MlaD" evidence="3">
    <location>
        <begin position="40"/>
        <end position="112"/>
    </location>
</feature>
<dbReference type="InterPro" id="IPR003399">
    <property type="entry name" value="Mce/MlaD"/>
</dbReference>
<gene>
    <name evidence="5" type="ORF">BN2156_01961</name>
</gene>
<keyword evidence="2" id="KW-1133">Transmembrane helix</keyword>
<accession>A0A0H5RM53</accession>
<reference evidence="6" key="1">
    <citation type="submission" date="2015-07" db="EMBL/GenBank/DDBJ databases">
        <authorList>
            <person name="Urmite Genomes"/>
        </authorList>
    </citation>
    <scope>NUCLEOTIDE SEQUENCE [LARGE SCALE GENOMIC DNA]</scope>
    <source>
        <strain evidence="6">type strain: ATCC 49404</strain>
    </source>
</reference>
<name>A0A0H5RM53_9MYCO</name>
<sequence precursor="true">MLKYRGAHLIRSGFIGLVLVTLIIAVGLQPERLLSLASQITYRALFTEAGGLTDGNKVKLSGVDVGTVTDVSLQGLQPLITFKVDATVRLASDTSAHIRTGSLLGERMLVLESVGNGTLRPFDVIPQTRTSSPYSLTDAVGDLTRNTAATDTTTLNQALQTLATTIDQVAPQLGPTFDGLTRLSRSLNTRNHTLQQLLSSTSEITGILADRSQQLNALILNANDLVDVLVQRRQAIIELLANSSAVAEQLSGLIHDNQQELAPTLDKLNAVTAMLERSRDNIAKMLPSLAKFQITLGETVANGFYYNAYVPDLIPGNLLQPFLDYAFGFRRPGNTGRPSDNAAPRAEFPIPRNGIPEAPR</sequence>
<dbReference type="InterPro" id="IPR052336">
    <property type="entry name" value="MlaD_Phospholipid_Transporter"/>
</dbReference>
<organism evidence="5 6">
    <name type="scientific">Mycolicibacterium neworleansense</name>
    <dbReference type="NCBI Taxonomy" id="146018"/>
    <lineage>
        <taxon>Bacteria</taxon>
        <taxon>Bacillati</taxon>
        <taxon>Actinomycetota</taxon>
        <taxon>Actinomycetes</taxon>
        <taxon>Mycobacteriales</taxon>
        <taxon>Mycobacteriaceae</taxon>
        <taxon>Mycolicibacterium</taxon>
    </lineage>
</organism>